<dbReference type="AlphaFoldDB" id="A0A8F6M6H1"/>
<protein>
    <submittedName>
        <fullName evidence="1">Uncharacterized protein</fullName>
    </submittedName>
</protein>
<sequence length="70" mass="7982">MANYKKSIVIVNYNRIQEDINNMKLGTMKWLGNNIELNDMQGVHTFLLSLEEEGGVDMIAVGHESYTGHR</sequence>
<gene>
    <name evidence="1" type="ORF">EGK58_016420</name>
</gene>
<organism evidence="1">
    <name type="scientific">Acinetobacter variabilis</name>
    <dbReference type="NCBI Taxonomy" id="70346"/>
    <lineage>
        <taxon>Bacteria</taxon>
        <taxon>Pseudomonadati</taxon>
        <taxon>Pseudomonadota</taxon>
        <taxon>Gammaproteobacteria</taxon>
        <taxon>Moraxellales</taxon>
        <taxon>Moraxellaceae</taxon>
        <taxon>Acinetobacter</taxon>
    </lineage>
</organism>
<proteinExistence type="predicted"/>
<dbReference type="EMBL" id="CP078028">
    <property type="protein sequence ID" value="QXR21054.1"/>
    <property type="molecule type" value="Genomic_DNA"/>
</dbReference>
<name>A0A8F6M6H1_9GAMM</name>
<dbReference type="Proteomes" id="UP000280837">
    <property type="component" value="Plasmid pAV_175-2"/>
</dbReference>
<geneLocation type="plasmid" evidence="1">
    <name>pAV_175-2</name>
</geneLocation>
<accession>A0A8F6M6H1</accession>
<dbReference type="RefSeq" id="WP_171431229.1">
    <property type="nucleotide sequence ID" value="NZ_CP078028.1"/>
</dbReference>
<reference evidence="1" key="1">
    <citation type="journal article" date="2019" name="Nat. Commun.">
        <title>Spatiotemporal dynamics of multidrug resistant bacteria on intensive care unit surfaces.</title>
        <authorList>
            <person name="D'Souza A.W."/>
            <person name="Potter R.F."/>
            <person name="Wallace M."/>
            <person name="Shupe A."/>
            <person name="Patel S."/>
            <person name="Sun X."/>
            <person name="Gul D."/>
            <person name="Kwon J.H."/>
            <person name="Andleeb S."/>
            <person name="Burnham C.D."/>
            <person name="Dantas G."/>
        </authorList>
    </citation>
    <scope>NUCLEOTIDE SEQUENCE</scope>
    <source>
        <plasmid evidence="1">pAV_175-2</plasmid>
    </source>
</reference>
<reference evidence="1" key="2">
    <citation type="submission" date="2021-06" db="EMBL/GenBank/DDBJ databases">
        <authorList>
            <person name="Diorio-Toth L."/>
        </authorList>
    </citation>
    <scope>NUCLEOTIDE SEQUENCE</scope>
    <source>
        <plasmid evidence="1">pAV_175-2</plasmid>
    </source>
</reference>
<keyword evidence="1" id="KW-0614">Plasmid</keyword>
<evidence type="ECO:0000313" key="1">
    <source>
        <dbReference type="EMBL" id="QXR21054.1"/>
    </source>
</evidence>